<dbReference type="GeneID" id="30178068"/>
<organism evidence="2 3">
    <name type="scientific">Pichia membranifaciens NRRL Y-2026</name>
    <dbReference type="NCBI Taxonomy" id="763406"/>
    <lineage>
        <taxon>Eukaryota</taxon>
        <taxon>Fungi</taxon>
        <taxon>Dikarya</taxon>
        <taxon>Ascomycota</taxon>
        <taxon>Saccharomycotina</taxon>
        <taxon>Pichiomycetes</taxon>
        <taxon>Pichiales</taxon>
        <taxon>Pichiaceae</taxon>
        <taxon>Pichia</taxon>
    </lineage>
</organism>
<name>A0A1E3NGI5_9ASCO</name>
<accession>A0A1E3NGI5</accession>
<dbReference type="AlphaFoldDB" id="A0A1E3NGI5"/>
<dbReference type="Proteomes" id="UP000094455">
    <property type="component" value="Unassembled WGS sequence"/>
</dbReference>
<gene>
    <name evidence="2" type="ORF">PICMEDRAFT_168837</name>
</gene>
<feature type="region of interest" description="Disordered" evidence="1">
    <location>
        <begin position="1"/>
        <end position="48"/>
    </location>
</feature>
<evidence type="ECO:0000313" key="2">
    <source>
        <dbReference type="EMBL" id="ODQ45265.1"/>
    </source>
</evidence>
<keyword evidence="3" id="KW-1185">Reference proteome</keyword>
<proteinExistence type="predicted"/>
<evidence type="ECO:0000313" key="3">
    <source>
        <dbReference type="Proteomes" id="UP000094455"/>
    </source>
</evidence>
<evidence type="ECO:0000256" key="1">
    <source>
        <dbReference type="SAM" id="MobiDB-lite"/>
    </source>
</evidence>
<sequence>MQIPAGAHAKKEKVHTITLPKRSSPATTLQEKRQGRSWLGEGKNRAVQRMRRLPTVGAGPGSRTGPLTDLVSARGLRGRRSANRTHCAAPSGRPARLQLQQTRLWRRRVAFS</sequence>
<reference evidence="2 3" key="1">
    <citation type="journal article" date="2016" name="Proc. Natl. Acad. Sci. U.S.A.">
        <title>Comparative genomics of biotechnologically important yeasts.</title>
        <authorList>
            <person name="Riley R."/>
            <person name="Haridas S."/>
            <person name="Wolfe K.H."/>
            <person name="Lopes M.R."/>
            <person name="Hittinger C.T."/>
            <person name="Goeker M."/>
            <person name="Salamov A.A."/>
            <person name="Wisecaver J.H."/>
            <person name="Long T.M."/>
            <person name="Calvey C.H."/>
            <person name="Aerts A.L."/>
            <person name="Barry K.W."/>
            <person name="Choi C."/>
            <person name="Clum A."/>
            <person name="Coughlan A.Y."/>
            <person name="Deshpande S."/>
            <person name="Douglass A.P."/>
            <person name="Hanson S.J."/>
            <person name="Klenk H.-P."/>
            <person name="LaButti K.M."/>
            <person name="Lapidus A."/>
            <person name="Lindquist E.A."/>
            <person name="Lipzen A.M."/>
            <person name="Meier-Kolthoff J.P."/>
            <person name="Ohm R.A."/>
            <person name="Otillar R.P."/>
            <person name="Pangilinan J.L."/>
            <person name="Peng Y."/>
            <person name="Rokas A."/>
            <person name="Rosa C.A."/>
            <person name="Scheuner C."/>
            <person name="Sibirny A.A."/>
            <person name="Slot J.C."/>
            <person name="Stielow J.B."/>
            <person name="Sun H."/>
            <person name="Kurtzman C.P."/>
            <person name="Blackwell M."/>
            <person name="Grigoriev I.V."/>
            <person name="Jeffries T.W."/>
        </authorList>
    </citation>
    <scope>NUCLEOTIDE SEQUENCE [LARGE SCALE GENOMIC DNA]</scope>
    <source>
        <strain evidence="2 3">NRRL Y-2026</strain>
    </source>
</reference>
<dbReference type="EMBL" id="KV454005">
    <property type="protein sequence ID" value="ODQ45265.1"/>
    <property type="molecule type" value="Genomic_DNA"/>
</dbReference>
<protein>
    <submittedName>
        <fullName evidence="2">Uncharacterized protein</fullName>
    </submittedName>
</protein>
<dbReference type="RefSeq" id="XP_019016378.1">
    <property type="nucleotide sequence ID" value="XM_019161381.1"/>
</dbReference>